<proteinExistence type="inferred from homology"/>
<comment type="cofactor">
    <cofactor evidence="11">
        <name>Co(2+)</name>
        <dbReference type="ChEBI" id="CHEBI:48828"/>
    </cofactor>
    <cofactor evidence="11">
        <name>Zn(2+)</name>
        <dbReference type="ChEBI" id="CHEBI:29105"/>
    </cofactor>
    <text evidence="11">Binds 1 divalent metal cation per subunit. Can use either Co(2+) or Zn(2+).</text>
</comment>
<evidence type="ECO:0000256" key="1">
    <source>
        <dbReference type="ARBA" id="ARBA00001911"/>
    </source>
</evidence>
<evidence type="ECO:0000256" key="12">
    <source>
        <dbReference type="NCBIfam" id="TIGR01357"/>
    </source>
</evidence>
<dbReference type="InterPro" id="IPR030960">
    <property type="entry name" value="DHQS/DOIS_N"/>
</dbReference>
<dbReference type="Proteomes" id="UP000029669">
    <property type="component" value="Chromosome"/>
</dbReference>
<keyword evidence="3 11" id="KW-0028">Amino-acid biosynthesis</keyword>
<keyword evidence="7 11" id="KW-0520">NAD</keyword>
<evidence type="ECO:0000259" key="13">
    <source>
        <dbReference type="Pfam" id="PF01761"/>
    </source>
</evidence>
<name>A0A097AR36_THEKI</name>
<keyword evidence="5 11" id="KW-0547">Nucleotide-binding</keyword>
<evidence type="ECO:0000256" key="6">
    <source>
        <dbReference type="ARBA" id="ARBA00022833"/>
    </source>
</evidence>
<dbReference type="PIRSF" id="PIRSF001455">
    <property type="entry name" value="DHQ_synth"/>
    <property type="match status" value="1"/>
</dbReference>
<feature type="binding site" evidence="11">
    <location>
        <begin position="130"/>
        <end position="131"/>
    </location>
    <ligand>
        <name>NAD(+)</name>
        <dbReference type="ChEBI" id="CHEBI:57540"/>
    </ligand>
</feature>
<dbReference type="eggNOG" id="COG0337">
    <property type="taxonomic scope" value="Bacteria"/>
</dbReference>
<feature type="binding site" evidence="11">
    <location>
        <position position="265"/>
    </location>
    <ligand>
        <name>Zn(2+)</name>
        <dbReference type="ChEBI" id="CHEBI:29105"/>
    </ligand>
</feature>
<dbReference type="Gene3D" id="1.20.1090.10">
    <property type="entry name" value="Dehydroquinate synthase-like - alpha domain"/>
    <property type="match status" value="1"/>
</dbReference>
<evidence type="ECO:0000256" key="4">
    <source>
        <dbReference type="ARBA" id="ARBA00022723"/>
    </source>
</evidence>
<dbReference type="EC" id="4.2.3.4" evidence="11 12"/>
<dbReference type="SUPFAM" id="SSF56796">
    <property type="entry name" value="Dehydroquinate synthase-like"/>
    <property type="match status" value="1"/>
</dbReference>
<keyword evidence="9 11" id="KW-0456">Lyase</keyword>
<evidence type="ECO:0000256" key="7">
    <source>
        <dbReference type="ARBA" id="ARBA00023027"/>
    </source>
</evidence>
<protein>
    <recommendedName>
        <fullName evidence="11 12">3-dehydroquinate synthase</fullName>
        <shortName evidence="11">DHQS</shortName>
        <ecNumber evidence="11 12">4.2.3.4</ecNumber>
    </recommendedName>
</protein>
<dbReference type="Pfam" id="PF24621">
    <property type="entry name" value="DHQS_C"/>
    <property type="match status" value="1"/>
</dbReference>
<dbReference type="InterPro" id="IPR056179">
    <property type="entry name" value="DHQS_C"/>
</dbReference>
<keyword evidence="6 11" id="KW-0862">Zinc</keyword>
<evidence type="ECO:0000256" key="2">
    <source>
        <dbReference type="ARBA" id="ARBA00005412"/>
    </source>
</evidence>
<evidence type="ECO:0000313" key="15">
    <source>
        <dbReference type="EMBL" id="AIS52258.1"/>
    </source>
</evidence>
<evidence type="ECO:0000256" key="11">
    <source>
        <dbReference type="HAMAP-Rule" id="MF_00110"/>
    </source>
</evidence>
<comment type="caution">
    <text evidence="11">Lacks conserved residue(s) required for the propagation of feature annotation.</text>
</comment>
<dbReference type="EMBL" id="CP009170">
    <property type="protein sequence ID" value="AIS52258.1"/>
    <property type="molecule type" value="Genomic_DNA"/>
</dbReference>
<dbReference type="GO" id="GO:0009073">
    <property type="term" value="P:aromatic amino acid family biosynthetic process"/>
    <property type="evidence" value="ECO:0007669"/>
    <property type="project" value="UniProtKB-KW"/>
</dbReference>
<evidence type="ECO:0000259" key="14">
    <source>
        <dbReference type="Pfam" id="PF24621"/>
    </source>
</evidence>
<keyword evidence="8 11" id="KW-0057">Aromatic amino acid biosynthesis</keyword>
<dbReference type="GO" id="GO:0046872">
    <property type="term" value="F:metal ion binding"/>
    <property type="evidence" value="ECO:0007669"/>
    <property type="project" value="UniProtKB-KW"/>
</dbReference>
<keyword evidence="11" id="KW-0963">Cytoplasm</keyword>
<dbReference type="InterPro" id="IPR030963">
    <property type="entry name" value="DHQ_synth_fam"/>
</dbReference>
<keyword evidence="10 11" id="KW-0170">Cobalt</keyword>
<comment type="similarity">
    <text evidence="2 11">Belongs to the sugar phosphate cyclases superfamily. Dehydroquinate synthase family.</text>
</comment>
<comment type="catalytic activity">
    <reaction evidence="11">
        <text>7-phospho-2-dehydro-3-deoxy-D-arabino-heptonate = 3-dehydroquinate + phosphate</text>
        <dbReference type="Rhea" id="RHEA:21968"/>
        <dbReference type="ChEBI" id="CHEBI:32364"/>
        <dbReference type="ChEBI" id="CHEBI:43474"/>
        <dbReference type="ChEBI" id="CHEBI:58394"/>
        <dbReference type="EC" id="4.2.3.4"/>
    </reaction>
</comment>
<dbReference type="UniPathway" id="UPA00053">
    <property type="reaction ID" value="UER00085"/>
</dbReference>
<comment type="cofactor">
    <cofactor evidence="1 11">
        <name>NAD(+)</name>
        <dbReference type="ChEBI" id="CHEBI:57540"/>
    </cofactor>
</comment>
<evidence type="ECO:0000256" key="9">
    <source>
        <dbReference type="ARBA" id="ARBA00023239"/>
    </source>
</evidence>
<evidence type="ECO:0000256" key="5">
    <source>
        <dbReference type="ARBA" id="ARBA00022741"/>
    </source>
</evidence>
<dbReference type="GO" id="GO:0005737">
    <property type="term" value="C:cytoplasm"/>
    <property type="evidence" value="ECO:0007669"/>
    <property type="project" value="UniProtKB-SubCell"/>
</dbReference>
<dbReference type="GO" id="GO:0009423">
    <property type="term" value="P:chorismate biosynthetic process"/>
    <property type="evidence" value="ECO:0007669"/>
    <property type="project" value="UniProtKB-UniRule"/>
</dbReference>
<feature type="binding site" evidence="11">
    <location>
        <begin position="106"/>
        <end position="110"/>
    </location>
    <ligand>
        <name>NAD(+)</name>
        <dbReference type="ChEBI" id="CHEBI:57540"/>
    </ligand>
</feature>
<evidence type="ECO:0000256" key="10">
    <source>
        <dbReference type="ARBA" id="ARBA00023285"/>
    </source>
</evidence>
<keyword evidence="16" id="KW-1185">Reference proteome</keyword>
<evidence type="ECO:0000256" key="3">
    <source>
        <dbReference type="ARBA" id="ARBA00022605"/>
    </source>
</evidence>
<dbReference type="OrthoDB" id="9806583at2"/>
<dbReference type="NCBIfam" id="TIGR01357">
    <property type="entry name" value="aroB"/>
    <property type="match status" value="1"/>
</dbReference>
<evidence type="ECO:0000313" key="16">
    <source>
        <dbReference type="Proteomes" id="UP000029669"/>
    </source>
</evidence>
<dbReference type="GO" id="GO:0008652">
    <property type="term" value="P:amino acid biosynthetic process"/>
    <property type="evidence" value="ECO:0007669"/>
    <property type="project" value="UniProtKB-KW"/>
</dbReference>
<dbReference type="Gene3D" id="3.40.50.1970">
    <property type="match status" value="1"/>
</dbReference>
<dbReference type="InterPro" id="IPR016037">
    <property type="entry name" value="DHQ_synth_AroB"/>
</dbReference>
<dbReference type="AlphaFoldDB" id="A0A097AR36"/>
<comment type="function">
    <text evidence="11">Catalyzes the conversion of 3-deoxy-D-arabino-heptulosonate 7-phosphate (DAHP) to dehydroquinate (DHQ).</text>
</comment>
<sequence>MDFITVDLKERSYPIYFAYDSFDKLGEIAKKHVRSSKTFVITDSNVYPLYFEKLNESLIKSRFDVSYEVIPAGETSKTMEMAQRLLEKAYDYGLLRDSSVIALGGGVVGDIAGFVAATYMRGIDFVQIPTTLLAQVDSSIGGKVAVNLKKGKNIIGAFHQPKMVYIDTAVLNTLDKREILGGLAEIIKYGIIWDFSLFEYIESNIYEILDLKEDKLRHIIKKSCEIKGKIVSLDEKEENLRSILNFGHTIGHAIEALTGYERYIHGEAVAIGMVYACKLALNLGYIDEKYFERIFSLIQKTGLPTDYGDLHKEDIVEAIKLDKKSREGKINFVLPRGFGKVEVMSVKEDEILKVLK</sequence>
<evidence type="ECO:0000256" key="8">
    <source>
        <dbReference type="ARBA" id="ARBA00023141"/>
    </source>
</evidence>
<dbReference type="RefSeq" id="WP_049685037.1">
    <property type="nucleotide sequence ID" value="NZ_CP009170.1"/>
</dbReference>
<dbReference type="Pfam" id="PF01761">
    <property type="entry name" value="DHQ_synthase"/>
    <property type="match status" value="1"/>
</dbReference>
<feature type="binding site" evidence="11">
    <location>
        <position position="143"/>
    </location>
    <ligand>
        <name>NAD(+)</name>
        <dbReference type="ChEBI" id="CHEBI:57540"/>
    </ligand>
</feature>
<feature type="binding site" evidence="11">
    <location>
        <position position="152"/>
    </location>
    <ligand>
        <name>NAD(+)</name>
        <dbReference type="ChEBI" id="CHEBI:57540"/>
    </ligand>
</feature>
<feature type="domain" description="3-dehydroquinate synthase C-terminal" evidence="14">
    <location>
        <begin position="182"/>
        <end position="325"/>
    </location>
</feature>
<dbReference type="STRING" id="2325.TKV_c10840"/>
<comment type="subcellular location">
    <subcellularLocation>
        <location evidence="11">Cytoplasm</location>
    </subcellularLocation>
</comment>
<organism evidence="15 16">
    <name type="scientific">Thermoanaerobacter kivui</name>
    <name type="common">Acetogenium kivui</name>
    <dbReference type="NCBI Taxonomy" id="2325"/>
    <lineage>
        <taxon>Bacteria</taxon>
        <taxon>Bacillati</taxon>
        <taxon>Bacillota</taxon>
        <taxon>Clostridia</taxon>
        <taxon>Thermoanaerobacterales</taxon>
        <taxon>Thermoanaerobacteraceae</taxon>
        <taxon>Thermoanaerobacter</taxon>
    </lineage>
</organism>
<comment type="pathway">
    <text evidence="11">Metabolic intermediate biosynthesis; chorismate biosynthesis; chorismate from D-erythrose 4-phosphate and phosphoenolpyruvate: step 2/7.</text>
</comment>
<dbReference type="PANTHER" id="PTHR43622">
    <property type="entry name" value="3-DEHYDROQUINATE SYNTHASE"/>
    <property type="match status" value="1"/>
</dbReference>
<dbReference type="FunFam" id="3.40.50.1970:FF:000001">
    <property type="entry name" value="3-dehydroquinate synthase"/>
    <property type="match status" value="1"/>
</dbReference>
<dbReference type="PANTHER" id="PTHR43622:SF1">
    <property type="entry name" value="3-DEHYDROQUINATE SYNTHASE"/>
    <property type="match status" value="1"/>
</dbReference>
<keyword evidence="4 11" id="KW-0479">Metal-binding</keyword>
<reference evidence="16" key="1">
    <citation type="journal article" date="2015" name="Genome Announc.">
        <title>Whole-Genome Sequences of 80 Environmental and Clinical Isolates of Burkholderia pseudomallei.</title>
        <authorList>
            <person name="Johnson S.L."/>
            <person name="Baker A.L."/>
            <person name="Chain P.S."/>
            <person name="Currie B.J."/>
            <person name="Daligault H.E."/>
            <person name="Davenport K.W."/>
            <person name="Davis C.B."/>
            <person name="Inglis T.J."/>
            <person name="Kaestli M."/>
            <person name="Koren S."/>
            <person name="Mayo M."/>
            <person name="Merritt A.J."/>
            <person name="Price E.P."/>
            <person name="Sarovich D.S."/>
            <person name="Warner J."/>
            <person name="Rosovitz M.J."/>
        </authorList>
    </citation>
    <scope>NUCLEOTIDE SEQUENCE [LARGE SCALE GENOMIC DNA]</scope>
    <source>
        <strain evidence="16">DSM 2030</strain>
    </source>
</reference>
<feature type="binding site" evidence="11">
    <location>
        <position position="248"/>
    </location>
    <ligand>
        <name>Zn(2+)</name>
        <dbReference type="ChEBI" id="CHEBI:29105"/>
    </ligand>
</feature>
<accession>A0A097AR36</accession>
<dbReference type="KEGG" id="tki:TKV_c10840"/>
<dbReference type="GO" id="GO:0000166">
    <property type="term" value="F:nucleotide binding"/>
    <property type="evidence" value="ECO:0007669"/>
    <property type="project" value="UniProtKB-KW"/>
</dbReference>
<gene>
    <name evidence="15" type="primary">aroB1</name>
    <name evidence="11" type="synonym">aroB</name>
    <name evidence="15" type="ORF">TKV_c10840</name>
</gene>
<dbReference type="GO" id="GO:0003856">
    <property type="term" value="F:3-dehydroquinate synthase activity"/>
    <property type="evidence" value="ECO:0007669"/>
    <property type="project" value="UniProtKB-UniRule"/>
</dbReference>
<dbReference type="InterPro" id="IPR050071">
    <property type="entry name" value="Dehydroquinate_synthase"/>
</dbReference>
<feature type="binding site" evidence="11">
    <location>
        <position position="185"/>
    </location>
    <ligand>
        <name>Zn(2+)</name>
        <dbReference type="ChEBI" id="CHEBI:29105"/>
    </ligand>
</feature>
<feature type="domain" description="3-dehydroquinate synthase N-terminal" evidence="13">
    <location>
        <begin position="69"/>
        <end position="179"/>
    </location>
</feature>
<dbReference type="CDD" id="cd08195">
    <property type="entry name" value="DHQS"/>
    <property type="match status" value="1"/>
</dbReference>
<dbReference type="HAMAP" id="MF_00110">
    <property type="entry name" value="DHQ_synthase"/>
    <property type="match status" value="1"/>
</dbReference>
<dbReference type="HOGENOM" id="CLU_001201_0_2_9"/>